<keyword evidence="1" id="KW-0732">Signal</keyword>
<comment type="function">
    <text evidence="1">PPIases accelerate the folding of proteins. It catalyzes the cis-trans isomerization of proline imidic peptide bonds in oligopeptides.</text>
</comment>
<dbReference type="SUPFAM" id="SSF50891">
    <property type="entry name" value="Cyclophilin-like"/>
    <property type="match status" value="1"/>
</dbReference>
<dbReference type="PANTHER" id="PTHR11071:SF561">
    <property type="entry name" value="PEPTIDYL-PROLYL CIS-TRANS ISOMERASE D-RELATED"/>
    <property type="match status" value="1"/>
</dbReference>
<protein>
    <recommendedName>
        <fullName evidence="1">Peptidyl-prolyl cis-trans isomerase</fullName>
        <shortName evidence="1">PPIase</shortName>
        <ecNumber evidence="1">5.2.1.8</ecNumber>
    </recommendedName>
</protein>
<dbReference type="InterPro" id="IPR029000">
    <property type="entry name" value="Cyclophilin-like_dom_sf"/>
</dbReference>
<feature type="signal peptide" evidence="1">
    <location>
        <begin position="1"/>
        <end position="20"/>
    </location>
</feature>
<organism evidence="4 5">
    <name type="scientific">Prorocentrum cordatum</name>
    <dbReference type="NCBI Taxonomy" id="2364126"/>
    <lineage>
        <taxon>Eukaryota</taxon>
        <taxon>Sar</taxon>
        <taxon>Alveolata</taxon>
        <taxon>Dinophyceae</taxon>
        <taxon>Prorocentrales</taxon>
        <taxon>Prorocentraceae</taxon>
        <taxon>Prorocentrum</taxon>
    </lineage>
</organism>
<keyword evidence="2" id="KW-0472">Membrane</keyword>
<comment type="similarity">
    <text evidence="1">Belongs to the cyclophilin-type PPIase family.</text>
</comment>
<feature type="transmembrane region" description="Helical" evidence="2">
    <location>
        <begin position="43"/>
        <end position="63"/>
    </location>
</feature>
<dbReference type="Pfam" id="PF00160">
    <property type="entry name" value="Pro_isomerase"/>
    <property type="match status" value="1"/>
</dbReference>
<evidence type="ECO:0000256" key="1">
    <source>
        <dbReference type="RuleBase" id="RU363019"/>
    </source>
</evidence>
<dbReference type="EC" id="5.2.1.8" evidence="1"/>
<keyword evidence="1" id="KW-0697">Rotamase</keyword>
<feature type="domain" description="PPIase cyclophilin-type" evidence="3">
    <location>
        <begin position="107"/>
        <end position="234"/>
    </location>
</feature>
<dbReference type="Gene3D" id="2.40.100.10">
    <property type="entry name" value="Cyclophilin-like"/>
    <property type="match status" value="1"/>
</dbReference>
<keyword evidence="1" id="KW-0413">Isomerase</keyword>
<sequence>MGAALQASAALGLLAAAAAAEENATAAGSAPSESSDWADRPWLDFAVVALPLFWCAVGGYRLYWRRPLPRRTSGCSWTSRSGAGRLAAWSSSCSWGTTPRPPRISARSAPARRAACAGDIGKLHYKGMRFHRIIPGFVCQGGDCTGDNSIYGGSFADEWASGYIEHSVEGLLSMANAGRDSQTSQFFITLAACHHLDGKHVVFGQVCQGIEVVREMGKRGRSKDTPVVVLDCGQLS</sequence>
<gene>
    <name evidence="4" type="ORF">PCOR1329_LOCUS33671</name>
</gene>
<evidence type="ECO:0000313" key="5">
    <source>
        <dbReference type="Proteomes" id="UP001189429"/>
    </source>
</evidence>
<keyword evidence="2" id="KW-0812">Transmembrane</keyword>
<dbReference type="PROSITE" id="PS50072">
    <property type="entry name" value="CSA_PPIASE_2"/>
    <property type="match status" value="1"/>
</dbReference>
<evidence type="ECO:0000256" key="2">
    <source>
        <dbReference type="SAM" id="Phobius"/>
    </source>
</evidence>
<evidence type="ECO:0000259" key="3">
    <source>
        <dbReference type="PROSITE" id="PS50072"/>
    </source>
</evidence>
<keyword evidence="2" id="KW-1133">Transmembrane helix</keyword>
<name>A0ABN9SY13_9DINO</name>
<comment type="caution">
    <text evidence="4">The sequence shown here is derived from an EMBL/GenBank/DDBJ whole genome shotgun (WGS) entry which is preliminary data.</text>
</comment>
<dbReference type="InterPro" id="IPR002130">
    <property type="entry name" value="Cyclophilin-type_PPIase_dom"/>
</dbReference>
<proteinExistence type="inferred from homology"/>
<dbReference type="Proteomes" id="UP001189429">
    <property type="component" value="Unassembled WGS sequence"/>
</dbReference>
<dbReference type="PANTHER" id="PTHR11071">
    <property type="entry name" value="PEPTIDYL-PROLYL CIS-TRANS ISOMERASE"/>
    <property type="match status" value="1"/>
</dbReference>
<comment type="catalytic activity">
    <reaction evidence="1">
        <text>[protein]-peptidylproline (omega=180) = [protein]-peptidylproline (omega=0)</text>
        <dbReference type="Rhea" id="RHEA:16237"/>
        <dbReference type="Rhea" id="RHEA-COMP:10747"/>
        <dbReference type="Rhea" id="RHEA-COMP:10748"/>
        <dbReference type="ChEBI" id="CHEBI:83833"/>
        <dbReference type="ChEBI" id="CHEBI:83834"/>
        <dbReference type="EC" id="5.2.1.8"/>
    </reaction>
</comment>
<evidence type="ECO:0000313" key="4">
    <source>
        <dbReference type="EMBL" id="CAK0837491.1"/>
    </source>
</evidence>
<keyword evidence="5" id="KW-1185">Reference proteome</keyword>
<feature type="chain" id="PRO_5044994832" description="Peptidyl-prolyl cis-trans isomerase" evidence="1">
    <location>
        <begin position="21"/>
        <end position="236"/>
    </location>
</feature>
<accession>A0ABN9SY13</accession>
<reference evidence="4" key="1">
    <citation type="submission" date="2023-10" db="EMBL/GenBank/DDBJ databases">
        <authorList>
            <person name="Chen Y."/>
            <person name="Shah S."/>
            <person name="Dougan E. K."/>
            <person name="Thang M."/>
            <person name="Chan C."/>
        </authorList>
    </citation>
    <scope>NUCLEOTIDE SEQUENCE [LARGE SCALE GENOMIC DNA]</scope>
</reference>
<dbReference type="PRINTS" id="PR00153">
    <property type="entry name" value="CSAPPISMRASE"/>
</dbReference>
<dbReference type="EMBL" id="CAUYUJ010014158">
    <property type="protein sequence ID" value="CAK0837491.1"/>
    <property type="molecule type" value="Genomic_DNA"/>
</dbReference>